<evidence type="ECO:0000313" key="3">
    <source>
        <dbReference type="Proteomes" id="UP000765509"/>
    </source>
</evidence>
<feature type="compositionally biased region" description="Basic residues" evidence="1">
    <location>
        <begin position="195"/>
        <end position="210"/>
    </location>
</feature>
<keyword evidence="3" id="KW-1185">Reference proteome</keyword>
<reference evidence="2" key="1">
    <citation type="submission" date="2021-03" db="EMBL/GenBank/DDBJ databases">
        <title>Draft genome sequence of rust myrtle Austropuccinia psidii MF-1, a brazilian biotype.</title>
        <authorList>
            <person name="Quecine M.C."/>
            <person name="Pachon D.M.R."/>
            <person name="Bonatelli M.L."/>
            <person name="Correr F.H."/>
            <person name="Franceschini L.M."/>
            <person name="Leite T.F."/>
            <person name="Margarido G.R.A."/>
            <person name="Almeida C.A."/>
            <person name="Ferrarezi J.A."/>
            <person name="Labate C.A."/>
        </authorList>
    </citation>
    <scope>NUCLEOTIDE SEQUENCE</scope>
    <source>
        <strain evidence="2">MF-1</strain>
    </source>
</reference>
<accession>A0A9Q3FX38</accession>
<evidence type="ECO:0000313" key="2">
    <source>
        <dbReference type="EMBL" id="MBW0546724.1"/>
    </source>
</evidence>
<organism evidence="2 3">
    <name type="scientific">Austropuccinia psidii MF-1</name>
    <dbReference type="NCBI Taxonomy" id="1389203"/>
    <lineage>
        <taxon>Eukaryota</taxon>
        <taxon>Fungi</taxon>
        <taxon>Dikarya</taxon>
        <taxon>Basidiomycota</taxon>
        <taxon>Pucciniomycotina</taxon>
        <taxon>Pucciniomycetes</taxon>
        <taxon>Pucciniales</taxon>
        <taxon>Sphaerophragmiaceae</taxon>
        <taxon>Austropuccinia</taxon>
    </lineage>
</organism>
<gene>
    <name evidence="2" type="ORF">O181_086439</name>
</gene>
<feature type="region of interest" description="Disordered" evidence="1">
    <location>
        <begin position="157"/>
        <end position="210"/>
    </location>
</feature>
<name>A0A9Q3FX38_9BASI</name>
<evidence type="ECO:0000256" key="1">
    <source>
        <dbReference type="SAM" id="MobiDB-lite"/>
    </source>
</evidence>
<feature type="compositionally biased region" description="Polar residues" evidence="1">
    <location>
        <begin position="1"/>
        <end position="16"/>
    </location>
</feature>
<feature type="compositionally biased region" description="Polar residues" evidence="1">
    <location>
        <begin position="47"/>
        <end position="57"/>
    </location>
</feature>
<dbReference type="EMBL" id="AVOT02051726">
    <property type="protein sequence ID" value="MBW0546724.1"/>
    <property type="molecule type" value="Genomic_DNA"/>
</dbReference>
<dbReference type="AlphaFoldDB" id="A0A9Q3FX38"/>
<comment type="caution">
    <text evidence="2">The sequence shown here is derived from an EMBL/GenBank/DDBJ whole genome shotgun (WGS) entry which is preliminary data.</text>
</comment>
<sequence>MVHTRNGSNYSVQPDGSGNGTGKTRARSGKSSSTKTFLEDSRVASHSPRSVPTNFDVNSGPELIQGNILRAEPFPSGRNRNILVPVQTLVQSHQGREVGSMSKPLAGGHELLLTHQELSGSGGWSSLSCKDKFKKIKNWLKNQSLLSIYQKKELEMTPALEREIPGVSTSSKPAPEMLKHKPKGPQKKNQCPKSHQGKGKGKAKRHRPYP</sequence>
<dbReference type="Proteomes" id="UP000765509">
    <property type="component" value="Unassembled WGS sequence"/>
</dbReference>
<protein>
    <submittedName>
        <fullName evidence="2">Uncharacterized protein</fullName>
    </submittedName>
</protein>
<proteinExistence type="predicted"/>
<feature type="region of interest" description="Disordered" evidence="1">
    <location>
        <begin position="1"/>
        <end position="58"/>
    </location>
</feature>